<evidence type="ECO:0000259" key="1">
    <source>
        <dbReference type="Pfam" id="PF13619"/>
    </source>
</evidence>
<protein>
    <recommendedName>
        <fullName evidence="1">KTSC domain-containing protein</fullName>
    </recommendedName>
</protein>
<accession>A0A0T9UV92</accession>
<dbReference type="Proteomes" id="UP000040088">
    <property type="component" value="Unassembled WGS sequence"/>
</dbReference>
<proteinExistence type="predicted"/>
<evidence type="ECO:0000313" key="3">
    <source>
        <dbReference type="Proteomes" id="UP000040088"/>
    </source>
</evidence>
<dbReference type="InterPro" id="IPR025309">
    <property type="entry name" value="KTSC_dom"/>
</dbReference>
<gene>
    <name evidence="2" type="ORF">ERS008460_03671</name>
</gene>
<dbReference type="AlphaFoldDB" id="A0A0T9UV92"/>
<name>A0A0T9UV92_YERAE</name>
<organism evidence="2 3">
    <name type="scientific">Yersinia aleksiciae</name>
    <dbReference type="NCBI Taxonomy" id="263819"/>
    <lineage>
        <taxon>Bacteria</taxon>
        <taxon>Pseudomonadati</taxon>
        <taxon>Pseudomonadota</taxon>
        <taxon>Gammaproteobacteria</taxon>
        <taxon>Enterobacterales</taxon>
        <taxon>Yersiniaceae</taxon>
        <taxon>Yersinia</taxon>
    </lineage>
</organism>
<feature type="domain" description="KTSC" evidence="1">
    <location>
        <begin position="13"/>
        <end position="72"/>
    </location>
</feature>
<dbReference type="RefSeq" id="WP_050126798.1">
    <property type="nucleotide sequence ID" value="NZ_CABHPX010000068.1"/>
</dbReference>
<sequence>MSNLPAISMKQIESSQIHSIGHDPVSNTLAIRFKSKGEPAALYHYQNVSADDYAAFSGAESIGSHFYRNIKPDTDRYPFQRINEKKDGE</sequence>
<dbReference type="Pfam" id="PF13619">
    <property type="entry name" value="KTSC"/>
    <property type="match status" value="1"/>
</dbReference>
<reference evidence="3" key="1">
    <citation type="submission" date="2015-03" db="EMBL/GenBank/DDBJ databases">
        <authorList>
            <consortium name="Pathogen Informatics"/>
        </authorList>
    </citation>
    <scope>NUCLEOTIDE SEQUENCE [LARGE SCALE GENOMIC DNA]</scope>
    <source>
        <strain evidence="3">IP27925</strain>
    </source>
</reference>
<evidence type="ECO:0000313" key="2">
    <source>
        <dbReference type="EMBL" id="CNL74790.1"/>
    </source>
</evidence>
<dbReference type="EMBL" id="CQEM01000021">
    <property type="protein sequence ID" value="CNL74790.1"/>
    <property type="molecule type" value="Genomic_DNA"/>
</dbReference>